<organism evidence="1">
    <name type="scientific">Salmonella enterica</name>
    <name type="common">Salmonella choleraesuis</name>
    <dbReference type="NCBI Taxonomy" id="28901"/>
    <lineage>
        <taxon>Bacteria</taxon>
        <taxon>Pseudomonadati</taxon>
        <taxon>Pseudomonadota</taxon>
        <taxon>Gammaproteobacteria</taxon>
        <taxon>Enterobacterales</taxon>
        <taxon>Enterobacteriaceae</taxon>
        <taxon>Salmonella</taxon>
    </lineage>
</organism>
<reference evidence="1" key="1">
    <citation type="journal article" date="2018" name="Genome Biol.">
        <title>SKESA: strategic k-mer extension for scrupulous assemblies.</title>
        <authorList>
            <person name="Souvorov A."/>
            <person name="Agarwala R."/>
            <person name="Lipman D.J."/>
        </authorList>
    </citation>
    <scope>NUCLEOTIDE SEQUENCE</scope>
    <source>
        <strain evidence="1">R17.5428</strain>
    </source>
</reference>
<name>A0A722B3X8_SALER</name>
<protein>
    <submittedName>
        <fullName evidence="1">Uncharacterized protein</fullName>
    </submittedName>
</protein>
<dbReference type="AlphaFoldDB" id="A0A722B3X8"/>
<dbReference type="EMBL" id="DAAQDM010000010">
    <property type="protein sequence ID" value="HAD8838426.1"/>
    <property type="molecule type" value="Genomic_DNA"/>
</dbReference>
<sequence>MIVTLRPYTHDLRESGWQEAALTTSCRFARAYRSRTNLITTRNQRLYPLPEPHLNSTLRQPYCYSESN</sequence>
<accession>A0A722B3X8</accession>
<evidence type="ECO:0000313" key="1">
    <source>
        <dbReference type="EMBL" id="HAD8838426.1"/>
    </source>
</evidence>
<reference evidence="1" key="2">
    <citation type="submission" date="2019-01" db="EMBL/GenBank/DDBJ databases">
        <authorList>
            <consortium name="NCBI Pathogen Detection Project"/>
        </authorList>
    </citation>
    <scope>NUCLEOTIDE SEQUENCE</scope>
    <source>
        <strain evidence="1">R17.5428</strain>
    </source>
</reference>
<gene>
    <name evidence="1" type="ORF">G1328_21525</name>
</gene>
<proteinExistence type="predicted"/>
<comment type="caution">
    <text evidence="1">The sequence shown here is derived from an EMBL/GenBank/DDBJ whole genome shotgun (WGS) entry which is preliminary data.</text>
</comment>